<keyword evidence="4" id="KW-0808">Transferase</keyword>
<evidence type="ECO:0000256" key="6">
    <source>
        <dbReference type="RuleBase" id="RU003693"/>
    </source>
</evidence>
<dbReference type="Pfam" id="PF00155">
    <property type="entry name" value="Aminotran_1_2"/>
    <property type="match status" value="1"/>
</dbReference>
<keyword evidence="9" id="KW-1185">Reference proteome</keyword>
<dbReference type="PANTHER" id="PTHR13693:SF3">
    <property type="entry name" value="LD36009P"/>
    <property type="match status" value="1"/>
</dbReference>
<dbReference type="Proteomes" id="UP000681343">
    <property type="component" value="Chromosome"/>
</dbReference>
<evidence type="ECO:0000256" key="4">
    <source>
        <dbReference type="ARBA" id="ARBA00022679"/>
    </source>
</evidence>
<dbReference type="InterPro" id="IPR015422">
    <property type="entry name" value="PyrdxlP-dep_Trfase_small"/>
</dbReference>
<dbReference type="InterPro" id="IPR001917">
    <property type="entry name" value="Aminotrans_II_pyridoxalP_BS"/>
</dbReference>
<dbReference type="InterPro" id="IPR050087">
    <property type="entry name" value="AON_synthase_class-II"/>
</dbReference>
<protein>
    <submittedName>
        <fullName evidence="8">2-amino-3-ketobutyrate CoA ligase</fullName>
    </submittedName>
</protein>
<dbReference type="SUPFAM" id="SSF53383">
    <property type="entry name" value="PLP-dependent transferases"/>
    <property type="match status" value="1"/>
</dbReference>
<sequence>MDIFEKCYAPSLATDLQEKGVYPYFRALQSRQDVEVMMEGKRRIMLGSNNYLGLTTDPEVIEAGVRTMEKFGTGCSGSRFLNGTLELHLELEEALASFLHKEGVITFGTGFQSNVGIISALVGRHDYVICDRENHASIYAGCQMSYGKMLRYRHSDMEDLEKQLRRVPEQNGALIVTDGVFSMGGDIAKLPEICALAKKYGARVMVDDAHGLGVLGPGGRGTASHFGLEDQVDVYMGTFSKSLASLGGYMAADKAVTEYVRHTSRPFIFSASIPPANCATALAALRKLERHPELPERLRDLSLYARKGFTDRGLKIRESALSAPTPIIPIYTYETMHTLDAAQKIYDRGVYVNPTLPPATPEGEALLRTSYMATHTEALLDEAMDIMAEVLLHE</sequence>
<evidence type="ECO:0000313" key="8">
    <source>
        <dbReference type="EMBL" id="BCK78007.1"/>
    </source>
</evidence>
<feature type="domain" description="Aminotransferase class I/classII large" evidence="7">
    <location>
        <begin position="44"/>
        <end position="385"/>
    </location>
</feature>
<evidence type="ECO:0000256" key="3">
    <source>
        <dbReference type="ARBA" id="ARBA00011738"/>
    </source>
</evidence>
<gene>
    <name evidence="8" type="ORF">MM35RIKEN_01990</name>
</gene>
<keyword evidence="5 6" id="KW-0663">Pyridoxal phosphate</keyword>
<comment type="subunit">
    <text evidence="3">Homodimer.</text>
</comment>
<proteinExistence type="inferred from homology"/>
<dbReference type="GO" id="GO:0030170">
    <property type="term" value="F:pyridoxal phosphate binding"/>
    <property type="evidence" value="ECO:0007669"/>
    <property type="project" value="InterPro"/>
</dbReference>
<dbReference type="EMBL" id="AP023415">
    <property type="protein sequence ID" value="BCK78007.1"/>
    <property type="molecule type" value="Genomic_DNA"/>
</dbReference>
<comment type="function">
    <text evidence="2">Catalyzes the decarboxylative condensation of pimeloyl-[acyl-carrier protein] and L-alanine to produce 8-amino-7-oxononanoate (AON), [acyl-carrier protein], and carbon dioxide.</text>
</comment>
<dbReference type="InterPro" id="IPR015421">
    <property type="entry name" value="PyrdxlP-dep_Trfase_major"/>
</dbReference>
<evidence type="ECO:0000256" key="5">
    <source>
        <dbReference type="ARBA" id="ARBA00022898"/>
    </source>
</evidence>
<evidence type="ECO:0000313" key="9">
    <source>
        <dbReference type="Proteomes" id="UP000681343"/>
    </source>
</evidence>
<dbReference type="InterPro" id="IPR015424">
    <property type="entry name" value="PyrdxlP-dep_Trfase"/>
</dbReference>
<dbReference type="RefSeq" id="WP_212818539.1">
    <property type="nucleotide sequence ID" value="NZ_AP023415.1"/>
</dbReference>
<reference evidence="8" key="1">
    <citation type="submission" date="2020-09" db="EMBL/GenBank/DDBJ databases">
        <title>New species isolated from human feces.</title>
        <authorList>
            <person name="Kitahara M."/>
            <person name="Shigeno Y."/>
            <person name="Shime M."/>
            <person name="Matsumoto Y."/>
            <person name="Nakamura S."/>
            <person name="Motooka D."/>
            <person name="Fukuoka S."/>
            <person name="Nishikawa H."/>
            <person name="Benno Y."/>
        </authorList>
    </citation>
    <scope>NUCLEOTIDE SEQUENCE</scope>
    <source>
        <strain evidence="8">MM35</strain>
    </source>
</reference>
<dbReference type="Gene3D" id="3.40.640.10">
    <property type="entry name" value="Type I PLP-dependent aspartate aminotransferase-like (Major domain)"/>
    <property type="match status" value="1"/>
</dbReference>
<evidence type="ECO:0000256" key="2">
    <source>
        <dbReference type="ARBA" id="ARBA00002513"/>
    </source>
</evidence>
<name>A0A810PVA5_9FIRM</name>
<comment type="similarity">
    <text evidence="6">Belongs to the class-II pyridoxal-phosphate-dependent aminotransferase family.</text>
</comment>
<accession>A0A810PVA5</accession>
<dbReference type="GO" id="GO:0016874">
    <property type="term" value="F:ligase activity"/>
    <property type="evidence" value="ECO:0007669"/>
    <property type="project" value="UniProtKB-KW"/>
</dbReference>
<evidence type="ECO:0000256" key="1">
    <source>
        <dbReference type="ARBA" id="ARBA00001933"/>
    </source>
</evidence>
<dbReference type="PROSITE" id="PS00599">
    <property type="entry name" value="AA_TRANSFER_CLASS_2"/>
    <property type="match status" value="1"/>
</dbReference>
<keyword evidence="8" id="KW-0436">Ligase</keyword>
<organism evidence="8 9">
    <name type="scientific">Vescimonas fastidiosa</name>
    <dbReference type="NCBI Taxonomy" id="2714353"/>
    <lineage>
        <taxon>Bacteria</taxon>
        <taxon>Bacillati</taxon>
        <taxon>Bacillota</taxon>
        <taxon>Clostridia</taxon>
        <taxon>Eubacteriales</taxon>
        <taxon>Oscillospiraceae</taxon>
        <taxon>Vescimonas</taxon>
    </lineage>
</organism>
<dbReference type="CDD" id="cd06454">
    <property type="entry name" value="KBL_like"/>
    <property type="match status" value="1"/>
</dbReference>
<evidence type="ECO:0000259" key="7">
    <source>
        <dbReference type="Pfam" id="PF00155"/>
    </source>
</evidence>
<dbReference type="KEGG" id="vfa:MM35RIKEN_01990"/>
<dbReference type="InterPro" id="IPR004839">
    <property type="entry name" value="Aminotransferase_I/II_large"/>
</dbReference>
<dbReference type="AlphaFoldDB" id="A0A810PVA5"/>
<dbReference type="GO" id="GO:0016740">
    <property type="term" value="F:transferase activity"/>
    <property type="evidence" value="ECO:0007669"/>
    <property type="project" value="UniProtKB-KW"/>
</dbReference>
<comment type="cofactor">
    <cofactor evidence="1 6">
        <name>pyridoxal 5'-phosphate</name>
        <dbReference type="ChEBI" id="CHEBI:597326"/>
    </cofactor>
</comment>
<dbReference type="Gene3D" id="3.90.1150.10">
    <property type="entry name" value="Aspartate Aminotransferase, domain 1"/>
    <property type="match status" value="1"/>
</dbReference>
<dbReference type="PANTHER" id="PTHR13693">
    <property type="entry name" value="CLASS II AMINOTRANSFERASE/8-AMINO-7-OXONONANOATE SYNTHASE"/>
    <property type="match status" value="1"/>
</dbReference>